<accession>A0A6A6JNJ5</accession>
<sequence length="443" mass="50711">MEEVETSIWDTMPNDIASELAASKNRTEAGQAIRESLRDQTGQAEPLYALRDAEIRDTHWQVMDRIQRFAIKYFGFDFPQTEENEPKLNTAFAQMREETVTLIGCVASGGPEGSQGWKDLFYDSVKRKALVCAIIGNIVTEQVIQHSFFGGSKTDEDALDGIMRDNTRLDGEQRRFDRNALYAEYIAQALDFTPGESLTLPTHFHQHVVAVVATLLVHLTAVDARNVRTAEHRVSEQIRDLYKLVAYAGILSLFMRLDPQAVYYVTPTFKEQHFEAEHMDAYNRAVMEATNPRERMFPDDWDQREIARAKNDEPLTQMILMNGITVYRRGGWEDPDISEPWDEGVVYQPGMEHRGIRSRQLTQAWVFCRWGRPRRFVKGQPADRKEVHGAQWRDPGSVEFEDVVAEAKGGERGEEGETLRGRRKEKERVGEGRREKGKGKARA</sequence>
<gene>
    <name evidence="2" type="ORF">EI97DRAFT_373906</name>
</gene>
<dbReference type="OrthoDB" id="309640at2759"/>
<evidence type="ECO:0000313" key="3">
    <source>
        <dbReference type="Proteomes" id="UP000800097"/>
    </source>
</evidence>
<organism evidence="2 3">
    <name type="scientific">Westerdykella ornata</name>
    <dbReference type="NCBI Taxonomy" id="318751"/>
    <lineage>
        <taxon>Eukaryota</taxon>
        <taxon>Fungi</taxon>
        <taxon>Dikarya</taxon>
        <taxon>Ascomycota</taxon>
        <taxon>Pezizomycotina</taxon>
        <taxon>Dothideomycetes</taxon>
        <taxon>Pleosporomycetidae</taxon>
        <taxon>Pleosporales</taxon>
        <taxon>Sporormiaceae</taxon>
        <taxon>Westerdykella</taxon>
    </lineage>
</organism>
<reference evidence="2" key="1">
    <citation type="journal article" date="2020" name="Stud. Mycol.">
        <title>101 Dothideomycetes genomes: a test case for predicting lifestyles and emergence of pathogens.</title>
        <authorList>
            <person name="Haridas S."/>
            <person name="Albert R."/>
            <person name="Binder M."/>
            <person name="Bloem J."/>
            <person name="Labutti K."/>
            <person name="Salamov A."/>
            <person name="Andreopoulos B."/>
            <person name="Baker S."/>
            <person name="Barry K."/>
            <person name="Bills G."/>
            <person name="Bluhm B."/>
            <person name="Cannon C."/>
            <person name="Castanera R."/>
            <person name="Culley D."/>
            <person name="Daum C."/>
            <person name="Ezra D."/>
            <person name="Gonzalez J."/>
            <person name="Henrissat B."/>
            <person name="Kuo A."/>
            <person name="Liang C."/>
            <person name="Lipzen A."/>
            <person name="Lutzoni F."/>
            <person name="Magnuson J."/>
            <person name="Mondo S."/>
            <person name="Nolan M."/>
            <person name="Ohm R."/>
            <person name="Pangilinan J."/>
            <person name="Park H.-J."/>
            <person name="Ramirez L."/>
            <person name="Alfaro M."/>
            <person name="Sun H."/>
            <person name="Tritt A."/>
            <person name="Yoshinaga Y."/>
            <person name="Zwiers L.-H."/>
            <person name="Turgeon B."/>
            <person name="Goodwin S."/>
            <person name="Spatafora J."/>
            <person name="Crous P."/>
            <person name="Grigoriev I."/>
        </authorList>
    </citation>
    <scope>NUCLEOTIDE SEQUENCE</scope>
    <source>
        <strain evidence="2">CBS 379.55</strain>
    </source>
</reference>
<feature type="compositionally biased region" description="Basic and acidic residues" evidence="1">
    <location>
        <begin position="408"/>
        <end position="434"/>
    </location>
</feature>
<evidence type="ECO:0000313" key="2">
    <source>
        <dbReference type="EMBL" id="KAF2277824.1"/>
    </source>
</evidence>
<proteinExistence type="predicted"/>
<protein>
    <submittedName>
        <fullName evidence="2">Uncharacterized protein</fullName>
    </submittedName>
</protein>
<evidence type="ECO:0000256" key="1">
    <source>
        <dbReference type="SAM" id="MobiDB-lite"/>
    </source>
</evidence>
<feature type="region of interest" description="Disordered" evidence="1">
    <location>
        <begin position="405"/>
        <end position="443"/>
    </location>
</feature>
<dbReference type="GeneID" id="54548595"/>
<dbReference type="EMBL" id="ML986489">
    <property type="protein sequence ID" value="KAF2277824.1"/>
    <property type="molecule type" value="Genomic_DNA"/>
</dbReference>
<keyword evidence="3" id="KW-1185">Reference proteome</keyword>
<dbReference type="RefSeq" id="XP_033655363.1">
    <property type="nucleotide sequence ID" value="XM_033795420.1"/>
</dbReference>
<feature type="region of interest" description="Disordered" evidence="1">
    <location>
        <begin position="380"/>
        <end position="399"/>
    </location>
</feature>
<name>A0A6A6JNJ5_WESOR</name>
<dbReference type="AlphaFoldDB" id="A0A6A6JNJ5"/>
<dbReference type="Proteomes" id="UP000800097">
    <property type="component" value="Unassembled WGS sequence"/>
</dbReference>